<feature type="coiled-coil region" evidence="1">
    <location>
        <begin position="270"/>
        <end position="304"/>
    </location>
</feature>
<feature type="transmembrane region" description="Helical" evidence="2">
    <location>
        <begin position="446"/>
        <end position="468"/>
    </location>
</feature>
<evidence type="ECO:0000313" key="3">
    <source>
        <dbReference type="EMBL" id="MFC4700077.1"/>
    </source>
</evidence>
<dbReference type="RefSeq" id="WP_382407187.1">
    <property type="nucleotide sequence ID" value="NZ_JBHSGU010000002.1"/>
</dbReference>
<dbReference type="PANTHER" id="PTHR32309:SF13">
    <property type="entry name" value="FERRIC ENTEROBACTIN TRANSPORT PROTEIN FEPE"/>
    <property type="match status" value="1"/>
</dbReference>
<dbReference type="EMBL" id="JBHSGU010000002">
    <property type="protein sequence ID" value="MFC4700077.1"/>
    <property type="molecule type" value="Genomic_DNA"/>
</dbReference>
<dbReference type="Proteomes" id="UP001595897">
    <property type="component" value="Unassembled WGS sequence"/>
</dbReference>
<keyword evidence="1" id="KW-0175">Coiled coil</keyword>
<keyword evidence="2" id="KW-0812">Transmembrane</keyword>
<organism evidence="3 4">
    <name type="scientific">Glaciecola siphonariae</name>
    <dbReference type="NCBI Taxonomy" id="521012"/>
    <lineage>
        <taxon>Bacteria</taxon>
        <taxon>Pseudomonadati</taxon>
        <taxon>Pseudomonadota</taxon>
        <taxon>Gammaproteobacteria</taxon>
        <taxon>Alteromonadales</taxon>
        <taxon>Alteromonadaceae</taxon>
        <taxon>Glaciecola</taxon>
    </lineage>
</organism>
<keyword evidence="2" id="KW-0472">Membrane</keyword>
<evidence type="ECO:0000256" key="1">
    <source>
        <dbReference type="SAM" id="Coils"/>
    </source>
</evidence>
<proteinExistence type="predicted"/>
<evidence type="ECO:0000256" key="2">
    <source>
        <dbReference type="SAM" id="Phobius"/>
    </source>
</evidence>
<name>A0ABV9LU85_9ALTE</name>
<feature type="coiled-coil region" evidence="1">
    <location>
        <begin position="349"/>
        <end position="376"/>
    </location>
</feature>
<accession>A0ABV9LU85</accession>
<keyword evidence="2" id="KW-1133">Transmembrane helix</keyword>
<protein>
    <submittedName>
        <fullName evidence="3">Lipopolysaccharide biosynthesis protein</fullName>
    </submittedName>
</protein>
<keyword evidence="4" id="KW-1185">Reference proteome</keyword>
<dbReference type="PANTHER" id="PTHR32309">
    <property type="entry name" value="TYROSINE-PROTEIN KINASE"/>
    <property type="match status" value="1"/>
</dbReference>
<evidence type="ECO:0000313" key="4">
    <source>
        <dbReference type="Proteomes" id="UP001595897"/>
    </source>
</evidence>
<feature type="transmembrane region" description="Helical" evidence="2">
    <location>
        <begin position="112"/>
        <end position="137"/>
    </location>
</feature>
<comment type="caution">
    <text evidence="3">The sequence shown here is derived from an EMBL/GenBank/DDBJ whole genome shotgun (WGS) entry which is preliminary data.</text>
</comment>
<gene>
    <name evidence="3" type="ORF">ACFO4O_07920</name>
</gene>
<reference evidence="4" key="1">
    <citation type="journal article" date="2019" name="Int. J. Syst. Evol. Microbiol.">
        <title>The Global Catalogue of Microorganisms (GCM) 10K type strain sequencing project: providing services to taxonomists for standard genome sequencing and annotation.</title>
        <authorList>
            <consortium name="The Broad Institute Genomics Platform"/>
            <consortium name="The Broad Institute Genome Sequencing Center for Infectious Disease"/>
            <person name="Wu L."/>
            <person name="Ma J."/>
        </authorList>
    </citation>
    <scope>NUCLEOTIDE SEQUENCE [LARGE SCALE GENOMIC DNA]</scope>
    <source>
        <strain evidence="4">KACC 12507</strain>
    </source>
</reference>
<dbReference type="InterPro" id="IPR050445">
    <property type="entry name" value="Bact_polysacc_biosynth/exp"/>
</dbReference>
<sequence>MSLTEQEKQVIQNKYIESLKPGQFENTEFLMSEVERLMMTEPVIVQRLLARLRMLNRDKPKVLEAIKSLELKWEVENTAPSNITQKNKSQVKTAPQEVSGAKRYLDFAKKRALLLFVLVPVAIYSFYLVLLASSGYVSQAQLLVQQSDKPMAAIDPAFALLGGLGNGGGRNDTELVKAYIFSADMLIYLEQNVDLVEHYSSREFDYFSRLDADATLEDKLTYLSKKVSVSIDAASSILTVSVTAFDAEFAQALNKAITDRAEWFINEIGLNLAKAQLTFIESEHARVEQRLQEAQSRLLKFQREYNLLDPEAEGAALQQITFALESQIAAKSAELSALKGSMSEQAPMVVKMREQLESLKRQLRAERNRLTNAGSEQVSRNGNEVGVNDILAKFSDYKIDMEFALQSYSASKVSLEASRMDAYQQIKYLVLVESPTLPEDAKYPRVFYNISLLFVTLIIIFGVAKLIIATADELK</sequence>